<protein>
    <submittedName>
        <fullName evidence="2">Uncharacterized protein</fullName>
    </submittedName>
</protein>
<comment type="caution">
    <text evidence="2">The sequence shown here is derived from an EMBL/GenBank/DDBJ whole genome shotgun (WGS) entry which is preliminary data.</text>
</comment>
<feature type="signal peptide" evidence="1">
    <location>
        <begin position="1"/>
        <end position="21"/>
    </location>
</feature>
<dbReference type="Proteomes" id="UP000829685">
    <property type="component" value="Unassembled WGS sequence"/>
</dbReference>
<feature type="chain" id="PRO_5040259365" evidence="1">
    <location>
        <begin position="22"/>
        <end position="116"/>
    </location>
</feature>
<gene>
    <name evidence="2" type="ORF">JX265_011492</name>
</gene>
<proteinExistence type="predicted"/>
<name>A0A9P9WC32_9PEZI</name>
<evidence type="ECO:0000313" key="3">
    <source>
        <dbReference type="Proteomes" id="UP000829685"/>
    </source>
</evidence>
<dbReference type="EMBL" id="JAFIMR010000043">
    <property type="protein sequence ID" value="KAI1856533.1"/>
    <property type="molecule type" value="Genomic_DNA"/>
</dbReference>
<dbReference type="AlphaFoldDB" id="A0A9P9WC32"/>
<accession>A0A9P9WC32</accession>
<organism evidence="2 3">
    <name type="scientific">Neoarthrinium moseri</name>
    <dbReference type="NCBI Taxonomy" id="1658444"/>
    <lineage>
        <taxon>Eukaryota</taxon>
        <taxon>Fungi</taxon>
        <taxon>Dikarya</taxon>
        <taxon>Ascomycota</taxon>
        <taxon>Pezizomycotina</taxon>
        <taxon>Sordariomycetes</taxon>
        <taxon>Xylariomycetidae</taxon>
        <taxon>Amphisphaeriales</taxon>
        <taxon>Apiosporaceae</taxon>
        <taxon>Neoarthrinium</taxon>
    </lineage>
</organism>
<reference evidence="2" key="1">
    <citation type="submission" date="2021-03" db="EMBL/GenBank/DDBJ databases">
        <title>Revisited historic fungal species revealed as producer of novel bioactive compounds through whole genome sequencing and comparative genomics.</title>
        <authorList>
            <person name="Vignolle G.A."/>
            <person name="Hochenegger N."/>
            <person name="Mach R.L."/>
            <person name="Mach-Aigner A.R."/>
            <person name="Javad Rahimi M."/>
            <person name="Salim K.A."/>
            <person name="Chan C.M."/>
            <person name="Lim L.B.L."/>
            <person name="Cai F."/>
            <person name="Druzhinina I.S."/>
            <person name="U'Ren J.M."/>
            <person name="Derntl C."/>
        </authorList>
    </citation>
    <scope>NUCLEOTIDE SEQUENCE</scope>
    <source>
        <strain evidence="2">TUCIM 5799</strain>
    </source>
</reference>
<evidence type="ECO:0000313" key="2">
    <source>
        <dbReference type="EMBL" id="KAI1856533.1"/>
    </source>
</evidence>
<keyword evidence="3" id="KW-1185">Reference proteome</keyword>
<keyword evidence="1" id="KW-0732">Signal</keyword>
<evidence type="ECO:0000256" key="1">
    <source>
        <dbReference type="SAM" id="SignalP"/>
    </source>
</evidence>
<sequence length="116" mass="13032">MQFSPLLLVAAMAPAITTVAAQDAQFILYNSTSCASGSHTESVYVGDSSPCRPADDTYVWQTYERVGEFPTNFFKVQFYPDADCKEKPMTEISNAWWKDYCGLTIKPIKAWKVTKN</sequence>